<gene>
    <name evidence="1" type="ORF">CO059_01130</name>
</gene>
<evidence type="ECO:0000313" key="2">
    <source>
        <dbReference type="Proteomes" id="UP000228781"/>
    </source>
</evidence>
<comment type="caution">
    <text evidence="1">The sequence shown here is derived from an EMBL/GenBank/DDBJ whole genome shotgun (WGS) entry which is preliminary data.</text>
</comment>
<dbReference type="AlphaFoldDB" id="A0A2M8EJT3"/>
<organism evidence="1 2">
    <name type="scientific">candidate division WWE3 bacterium CG_4_9_14_0_2_um_filter_48_10</name>
    <dbReference type="NCBI Taxonomy" id="1975078"/>
    <lineage>
        <taxon>Bacteria</taxon>
        <taxon>Katanobacteria</taxon>
    </lineage>
</organism>
<sequence length="201" mass="23265">MSKVFIICPVRNADLAIQEEIQRYIERLEEAGHHVHWPLRDTNQNDLHGIRICMDNCDAIIAADEVHIWYDPTSMGSHFDIGMVNALRLLGFKKTVLWVNNFPRAYLPWNYKPFLTVRTRTDELRYCFEPTGPWSLFEGGMLFALLRLGFKRKLVLLNDSDVQPTPEKKSFANVFRALADGRDIAREDAAEILSTLITREE</sequence>
<dbReference type="EMBL" id="PFSK01000014">
    <property type="protein sequence ID" value="PJC22968.1"/>
    <property type="molecule type" value="Genomic_DNA"/>
</dbReference>
<dbReference type="Proteomes" id="UP000228781">
    <property type="component" value="Unassembled WGS sequence"/>
</dbReference>
<accession>A0A2M8EJT3</accession>
<evidence type="ECO:0008006" key="3">
    <source>
        <dbReference type="Google" id="ProtNLM"/>
    </source>
</evidence>
<protein>
    <recommendedName>
        <fullName evidence="3">Nucleoside 2-deoxyribosyltransferase</fullName>
    </recommendedName>
</protein>
<proteinExistence type="predicted"/>
<evidence type="ECO:0000313" key="1">
    <source>
        <dbReference type="EMBL" id="PJC22968.1"/>
    </source>
</evidence>
<dbReference type="SUPFAM" id="SSF52309">
    <property type="entry name" value="N-(deoxy)ribosyltransferase-like"/>
    <property type="match status" value="1"/>
</dbReference>
<reference evidence="2" key="1">
    <citation type="submission" date="2017-09" db="EMBL/GenBank/DDBJ databases">
        <title>Depth-based differentiation of microbial function through sediment-hosted aquifers and enrichment of novel symbionts in the deep terrestrial subsurface.</title>
        <authorList>
            <person name="Probst A.J."/>
            <person name="Ladd B."/>
            <person name="Jarett J.K."/>
            <person name="Geller-Mcgrath D.E."/>
            <person name="Sieber C.M.K."/>
            <person name="Emerson J.B."/>
            <person name="Anantharaman K."/>
            <person name="Thomas B.C."/>
            <person name="Malmstrom R."/>
            <person name="Stieglmeier M."/>
            <person name="Klingl A."/>
            <person name="Woyke T."/>
            <person name="Ryan C.M."/>
            <person name="Banfield J.F."/>
        </authorList>
    </citation>
    <scope>NUCLEOTIDE SEQUENCE [LARGE SCALE GENOMIC DNA]</scope>
</reference>
<name>A0A2M8EJT3_UNCKA</name>